<accession>A0A644XEG5</accession>
<dbReference type="AlphaFoldDB" id="A0A644XEG5"/>
<dbReference type="PROSITE" id="PS50930">
    <property type="entry name" value="HTH_LYTTR"/>
    <property type="match status" value="1"/>
</dbReference>
<evidence type="ECO:0000313" key="3">
    <source>
        <dbReference type="EMBL" id="MPM12564.1"/>
    </source>
</evidence>
<reference evidence="3" key="1">
    <citation type="submission" date="2019-08" db="EMBL/GenBank/DDBJ databases">
        <authorList>
            <person name="Kucharzyk K."/>
            <person name="Murdoch R.W."/>
            <person name="Higgins S."/>
            <person name="Loffler F."/>
        </authorList>
    </citation>
    <scope>NUCLEOTIDE SEQUENCE</scope>
</reference>
<dbReference type="InterPro" id="IPR007492">
    <property type="entry name" value="LytTR_DNA-bd_dom"/>
</dbReference>
<dbReference type="PANTHER" id="PTHR37299:SF1">
    <property type="entry name" value="STAGE 0 SPORULATION PROTEIN A HOMOLOG"/>
    <property type="match status" value="1"/>
</dbReference>
<proteinExistence type="predicted"/>
<feature type="domain" description="Response regulatory" evidence="1">
    <location>
        <begin position="1"/>
        <end position="108"/>
    </location>
</feature>
<dbReference type="InterPro" id="IPR001789">
    <property type="entry name" value="Sig_transdc_resp-reg_receiver"/>
</dbReference>
<evidence type="ECO:0000259" key="2">
    <source>
        <dbReference type="PROSITE" id="PS50930"/>
    </source>
</evidence>
<dbReference type="PROSITE" id="PS50110">
    <property type="entry name" value="RESPONSE_REGULATORY"/>
    <property type="match status" value="1"/>
</dbReference>
<dbReference type="Gene3D" id="3.40.50.2300">
    <property type="match status" value="1"/>
</dbReference>
<dbReference type="InterPro" id="IPR011006">
    <property type="entry name" value="CheY-like_superfamily"/>
</dbReference>
<dbReference type="Pfam" id="PF00072">
    <property type="entry name" value="Response_reg"/>
    <property type="match status" value="1"/>
</dbReference>
<dbReference type="Pfam" id="PF04397">
    <property type="entry name" value="LytTR"/>
    <property type="match status" value="1"/>
</dbReference>
<dbReference type="GO" id="GO:0003677">
    <property type="term" value="F:DNA binding"/>
    <property type="evidence" value="ECO:0007669"/>
    <property type="project" value="InterPro"/>
</dbReference>
<organism evidence="3">
    <name type="scientific">bioreactor metagenome</name>
    <dbReference type="NCBI Taxonomy" id="1076179"/>
    <lineage>
        <taxon>unclassified sequences</taxon>
        <taxon>metagenomes</taxon>
        <taxon>ecological metagenomes</taxon>
    </lineage>
</organism>
<evidence type="ECO:0000259" key="1">
    <source>
        <dbReference type="PROSITE" id="PS50110"/>
    </source>
</evidence>
<dbReference type="PANTHER" id="PTHR37299">
    <property type="entry name" value="TRANSCRIPTIONAL REGULATOR-RELATED"/>
    <property type="match status" value="1"/>
</dbReference>
<dbReference type="Gene3D" id="2.40.50.1020">
    <property type="entry name" value="LytTr DNA-binding domain"/>
    <property type="match status" value="1"/>
</dbReference>
<dbReference type="SMART" id="SM00448">
    <property type="entry name" value="REC"/>
    <property type="match status" value="1"/>
</dbReference>
<gene>
    <name evidence="3" type="primary">btsR_13</name>
    <name evidence="3" type="ORF">SDC9_58917</name>
</gene>
<dbReference type="EMBL" id="VSSQ01001991">
    <property type="protein sequence ID" value="MPM12564.1"/>
    <property type="molecule type" value="Genomic_DNA"/>
</dbReference>
<dbReference type="SUPFAM" id="SSF52172">
    <property type="entry name" value="CheY-like"/>
    <property type="match status" value="1"/>
</dbReference>
<dbReference type="GO" id="GO:0000156">
    <property type="term" value="F:phosphorelay response regulator activity"/>
    <property type="evidence" value="ECO:0007669"/>
    <property type="project" value="InterPro"/>
</dbReference>
<dbReference type="SMART" id="SM00850">
    <property type="entry name" value="LytTR"/>
    <property type="match status" value="1"/>
</dbReference>
<sequence length="231" mass="26745">MDDEPYALKQMAEYVRKTPFLELAGECKNASEALLLVSDHEIRLIFADISMPGMNGVELTKLLPDRVCVVFTTAWSEYAVESYKINAIDYLLKPISYEDFLRAAGKAHHSIINEMKLQEFQSRDVKHLFVKSDNKTVKINLDDIDFIESLNEYVRFNLGPDKTVVSLMSMKTLEETLPRDKFMRVHRSFIINLEKISTIERSRILFYGKIRVPVGDQYRDAFRDHINGSLQ</sequence>
<name>A0A644XEG5_9ZZZZ</name>
<protein>
    <submittedName>
        <fullName evidence="3">Transcriptional regulatory protein BtsR</fullName>
    </submittedName>
</protein>
<feature type="domain" description="HTH LytTR-type" evidence="2">
    <location>
        <begin position="128"/>
        <end position="228"/>
    </location>
</feature>
<dbReference type="InterPro" id="IPR046947">
    <property type="entry name" value="LytR-like"/>
</dbReference>
<comment type="caution">
    <text evidence="3">The sequence shown here is derived from an EMBL/GenBank/DDBJ whole genome shotgun (WGS) entry which is preliminary data.</text>
</comment>